<sequence>MRSIPRLKPGRPDLRKYAEAFDVPEAAGEAPLSVTFLGVSTLLFDDGRSALLTDGFFTRPGPLSVLARRLRPDRGLVARCLERAAPSRIEAVVPVHTHFDHVLDSATVAQHTGAVLLGGASAANVARGHGLPEARIETVGPGQDRSAGPYGLTFVPSAHCPPDRYPGTVGAPVAREARASSYRCGETWSLLVRHRPSGRTALVQGSAGFVPYALDGRRCEVAYLGVGGLGLRPESYIRAYWHHTVRAVGARYVVLTHWDDFFRPLDRPLRALPYAGDDFDVTMRLLGQEADADGAALRLPRAWRREDPWARGGTPR</sequence>
<proteinExistence type="predicted"/>
<feature type="domain" description="Metallo-beta-lactamase" evidence="1">
    <location>
        <begin position="35"/>
        <end position="152"/>
    </location>
</feature>
<dbReference type="InterPro" id="IPR050114">
    <property type="entry name" value="UPF0173_UPF0282_UlaG_hydrolase"/>
</dbReference>
<dbReference type="InterPro" id="IPR036866">
    <property type="entry name" value="RibonucZ/Hydroxyglut_hydro"/>
</dbReference>
<dbReference type="Gene3D" id="3.60.15.10">
    <property type="entry name" value="Ribonuclease Z/Hydroxyacylglutathione hydrolase-like"/>
    <property type="match status" value="1"/>
</dbReference>
<evidence type="ECO:0000259" key="1">
    <source>
        <dbReference type="Pfam" id="PF00753"/>
    </source>
</evidence>
<dbReference type="InterPro" id="IPR001279">
    <property type="entry name" value="Metallo-B-lactamas"/>
</dbReference>
<dbReference type="SUPFAM" id="SSF56281">
    <property type="entry name" value="Metallo-hydrolase/oxidoreductase"/>
    <property type="match status" value="1"/>
</dbReference>
<dbReference type="RefSeq" id="WP_150491438.1">
    <property type="nucleotide sequence ID" value="NZ_BMUV01000012.1"/>
</dbReference>
<evidence type="ECO:0000313" key="3">
    <source>
        <dbReference type="Proteomes" id="UP000326178"/>
    </source>
</evidence>
<organism evidence="2 3">
    <name type="scientific">Streptomyces nitrosporeus</name>
    <dbReference type="NCBI Taxonomy" id="28894"/>
    <lineage>
        <taxon>Bacteria</taxon>
        <taxon>Bacillati</taxon>
        <taxon>Actinomycetota</taxon>
        <taxon>Actinomycetes</taxon>
        <taxon>Kitasatosporales</taxon>
        <taxon>Streptomycetaceae</taxon>
        <taxon>Streptomyces</taxon>
    </lineage>
</organism>
<dbReference type="Pfam" id="PF00753">
    <property type="entry name" value="Lactamase_B"/>
    <property type="match status" value="1"/>
</dbReference>
<protein>
    <submittedName>
        <fullName evidence="2">MBL fold metallo-hydrolase</fullName>
    </submittedName>
</protein>
<dbReference type="KEGG" id="snk:CP967_32820"/>
<dbReference type="PANTHER" id="PTHR43546">
    <property type="entry name" value="UPF0173 METAL-DEPENDENT HYDROLASE MJ1163-RELATED"/>
    <property type="match status" value="1"/>
</dbReference>
<dbReference type="OrthoDB" id="9789133at2"/>
<evidence type="ECO:0000313" key="2">
    <source>
        <dbReference type="EMBL" id="QEU76122.1"/>
    </source>
</evidence>
<dbReference type="EMBL" id="CP023702">
    <property type="protein sequence ID" value="QEU76122.1"/>
    <property type="molecule type" value="Genomic_DNA"/>
</dbReference>
<dbReference type="GO" id="GO:0016787">
    <property type="term" value="F:hydrolase activity"/>
    <property type="evidence" value="ECO:0007669"/>
    <property type="project" value="UniProtKB-KW"/>
</dbReference>
<keyword evidence="3" id="KW-1185">Reference proteome</keyword>
<reference evidence="2 3" key="1">
    <citation type="submission" date="2017-09" db="EMBL/GenBank/DDBJ databases">
        <authorList>
            <person name="Lee N."/>
            <person name="Cho B.-K."/>
        </authorList>
    </citation>
    <scope>NUCLEOTIDE SEQUENCE [LARGE SCALE GENOMIC DNA]</scope>
    <source>
        <strain evidence="2 3">ATCC 12769</strain>
    </source>
</reference>
<gene>
    <name evidence="2" type="ORF">CP967_32820</name>
</gene>
<accession>A0A5J6FIG3</accession>
<keyword evidence="2" id="KW-0378">Hydrolase</keyword>
<name>A0A5J6FIG3_9ACTN</name>
<dbReference type="Proteomes" id="UP000326178">
    <property type="component" value="Chromosome"/>
</dbReference>
<dbReference type="AlphaFoldDB" id="A0A5J6FIG3"/>
<dbReference type="PANTHER" id="PTHR43546:SF3">
    <property type="entry name" value="UPF0173 METAL-DEPENDENT HYDROLASE MJ1163"/>
    <property type="match status" value="1"/>
</dbReference>